<keyword evidence="3" id="KW-1185">Reference proteome</keyword>
<name>A0ABS3UH22_9ACTN</name>
<dbReference type="RefSeq" id="WP_208466693.1">
    <property type="nucleotide sequence ID" value="NZ_JAGFNS010000004.1"/>
</dbReference>
<sequence>MKTEFVALELAVVVAVLEIKIEIISAVVRLSDIRAAQRRSIETGQMYAEEGDGVPHYRGHSNPP</sequence>
<reference evidence="2 3" key="1">
    <citation type="submission" date="2021-03" db="EMBL/GenBank/DDBJ databases">
        <title>Actinoplanes flavus sp. nov., a novel actinomycete isolated from Coconut Palm rhizosphere soil.</title>
        <authorList>
            <person name="Luo X."/>
        </authorList>
    </citation>
    <scope>NUCLEOTIDE SEQUENCE [LARGE SCALE GENOMIC DNA]</scope>
    <source>
        <strain evidence="2 3">NEAU-H7</strain>
    </source>
</reference>
<evidence type="ECO:0000256" key="1">
    <source>
        <dbReference type="SAM" id="MobiDB-lite"/>
    </source>
</evidence>
<organism evidence="2 3">
    <name type="scientific">Actinoplanes flavus</name>
    <dbReference type="NCBI Taxonomy" id="2820290"/>
    <lineage>
        <taxon>Bacteria</taxon>
        <taxon>Bacillati</taxon>
        <taxon>Actinomycetota</taxon>
        <taxon>Actinomycetes</taxon>
        <taxon>Micromonosporales</taxon>
        <taxon>Micromonosporaceae</taxon>
        <taxon>Actinoplanes</taxon>
    </lineage>
</organism>
<comment type="caution">
    <text evidence="2">The sequence shown here is derived from an EMBL/GenBank/DDBJ whole genome shotgun (WGS) entry which is preliminary data.</text>
</comment>
<evidence type="ECO:0000313" key="3">
    <source>
        <dbReference type="Proteomes" id="UP000679690"/>
    </source>
</evidence>
<dbReference type="Proteomes" id="UP000679690">
    <property type="component" value="Unassembled WGS sequence"/>
</dbReference>
<protein>
    <submittedName>
        <fullName evidence="2">Uncharacterized protein</fullName>
    </submittedName>
</protein>
<gene>
    <name evidence="2" type="ORF">J5X75_08145</name>
</gene>
<proteinExistence type="predicted"/>
<feature type="region of interest" description="Disordered" evidence="1">
    <location>
        <begin position="44"/>
        <end position="64"/>
    </location>
</feature>
<accession>A0ABS3UH22</accession>
<evidence type="ECO:0000313" key="2">
    <source>
        <dbReference type="EMBL" id="MBO3737491.1"/>
    </source>
</evidence>
<dbReference type="EMBL" id="JAGFNS010000004">
    <property type="protein sequence ID" value="MBO3737491.1"/>
    <property type="molecule type" value="Genomic_DNA"/>
</dbReference>